<comment type="caution">
    <text evidence="7">The sequence shown here is derived from an EMBL/GenBank/DDBJ whole genome shotgun (WGS) entry which is preliminary data.</text>
</comment>
<dbReference type="Proteomes" id="UP000179106">
    <property type="component" value="Unassembled WGS sequence"/>
</dbReference>
<dbReference type="GO" id="GO:0008360">
    <property type="term" value="P:regulation of cell shape"/>
    <property type="evidence" value="ECO:0007669"/>
    <property type="project" value="UniProtKB-KW"/>
</dbReference>
<dbReference type="InterPro" id="IPR007221">
    <property type="entry name" value="MreC"/>
</dbReference>
<gene>
    <name evidence="7" type="ORF">A3B25_01485</name>
</gene>
<protein>
    <recommendedName>
        <fullName evidence="2">Cell shape-determining protein MreC</fullName>
    </recommendedName>
    <alternativeName>
        <fullName evidence="4">Cell shape protein MreC</fullName>
    </alternativeName>
</protein>
<dbReference type="PANTHER" id="PTHR34138">
    <property type="entry name" value="CELL SHAPE-DETERMINING PROTEIN MREC"/>
    <property type="match status" value="1"/>
</dbReference>
<dbReference type="Gene3D" id="2.40.10.350">
    <property type="entry name" value="Rod shape-determining protein MreC, domain 2"/>
    <property type="match status" value="1"/>
</dbReference>
<dbReference type="Pfam" id="PF04085">
    <property type="entry name" value="MreC"/>
    <property type="match status" value="1"/>
</dbReference>
<feature type="domain" description="Rod shape-determining protein MreC beta-barrel core" evidence="6">
    <location>
        <begin position="115"/>
        <end position="263"/>
    </location>
</feature>
<dbReference type="STRING" id="1802126.A3B25_01485"/>
<name>A0A1G2GQS2_9BACT</name>
<dbReference type="InterPro" id="IPR042175">
    <property type="entry name" value="Cell/Rod_MreC_2"/>
</dbReference>
<dbReference type="InterPro" id="IPR055342">
    <property type="entry name" value="MreC_beta-barrel_core"/>
</dbReference>
<proteinExistence type="inferred from homology"/>
<evidence type="ECO:0000256" key="1">
    <source>
        <dbReference type="ARBA" id="ARBA00009369"/>
    </source>
</evidence>
<dbReference type="PANTHER" id="PTHR34138:SF1">
    <property type="entry name" value="CELL SHAPE-DETERMINING PROTEIN MREC"/>
    <property type="match status" value="1"/>
</dbReference>
<evidence type="ECO:0000313" key="8">
    <source>
        <dbReference type="Proteomes" id="UP000179106"/>
    </source>
</evidence>
<evidence type="ECO:0000256" key="5">
    <source>
        <dbReference type="SAM" id="Coils"/>
    </source>
</evidence>
<comment type="similarity">
    <text evidence="1">Belongs to the MreC family.</text>
</comment>
<keyword evidence="3" id="KW-0133">Cell shape</keyword>
<dbReference type="PIRSF" id="PIRSF038471">
    <property type="entry name" value="MreC"/>
    <property type="match status" value="1"/>
</dbReference>
<evidence type="ECO:0000259" key="6">
    <source>
        <dbReference type="Pfam" id="PF04085"/>
    </source>
</evidence>
<evidence type="ECO:0000313" key="7">
    <source>
        <dbReference type="EMBL" id="OGZ52555.1"/>
    </source>
</evidence>
<accession>A0A1G2GQS2</accession>
<organism evidence="7 8">
    <name type="scientific">Candidatus Ryanbacteria bacterium RIFCSPLOWO2_01_FULL_48_26</name>
    <dbReference type="NCBI Taxonomy" id="1802126"/>
    <lineage>
        <taxon>Bacteria</taxon>
        <taxon>Candidatus Ryaniibacteriota</taxon>
    </lineage>
</organism>
<dbReference type="Gene3D" id="2.40.10.340">
    <property type="entry name" value="Rod shape-determining protein MreC, domain 1"/>
    <property type="match status" value="1"/>
</dbReference>
<dbReference type="InterPro" id="IPR042177">
    <property type="entry name" value="Cell/Rod_1"/>
</dbReference>
<feature type="coiled-coil region" evidence="5">
    <location>
        <begin position="62"/>
        <end position="89"/>
    </location>
</feature>
<evidence type="ECO:0000256" key="2">
    <source>
        <dbReference type="ARBA" id="ARBA00013855"/>
    </source>
</evidence>
<dbReference type="EMBL" id="MHNW01000044">
    <property type="protein sequence ID" value="OGZ52555.1"/>
    <property type="molecule type" value="Genomic_DNA"/>
</dbReference>
<dbReference type="GO" id="GO:0005886">
    <property type="term" value="C:plasma membrane"/>
    <property type="evidence" value="ECO:0007669"/>
    <property type="project" value="TreeGrafter"/>
</dbReference>
<keyword evidence="5" id="KW-0175">Coiled coil</keyword>
<dbReference type="NCBIfam" id="TIGR00219">
    <property type="entry name" value="mreC"/>
    <property type="match status" value="1"/>
</dbReference>
<sequence length="266" mass="28624">MRQGFVHIIIVFLLLVGLIFLNAAGVLGSVLDKSRIGAEFLSRPLTVPSQVLKNFAVGLVSLRDLMRQNQILSGQVEELTAEIAELEKAGLENQVLREALNFKAETQLILIPAEVITLDVLNIDQKVTINRGRDRGIEAGDAVVVSGKVLVGVVSAVFDSTSQFELITSSGIAVNAQVSKREATGGIVRGEHGLGLLFDLISQTEVIKLKDRIITSGLGGRFPANLLIGEVGEIRSSSSELFQKASVISATNLRNLRVVFVVKKSE</sequence>
<evidence type="ECO:0000256" key="3">
    <source>
        <dbReference type="ARBA" id="ARBA00022960"/>
    </source>
</evidence>
<evidence type="ECO:0000256" key="4">
    <source>
        <dbReference type="ARBA" id="ARBA00032089"/>
    </source>
</evidence>
<reference evidence="7 8" key="1">
    <citation type="journal article" date="2016" name="Nat. Commun.">
        <title>Thousands of microbial genomes shed light on interconnected biogeochemical processes in an aquifer system.</title>
        <authorList>
            <person name="Anantharaman K."/>
            <person name="Brown C.T."/>
            <person name="Hug L.A."/>
            <person name="Sharon I."/>
            <person name="Castelle C.J."/>
            <person name="Probst A.J."/>
            <person name="Thomas B.C."/>
            <person name="Singh A."/>
            <person name="Wilkins M.J."/>
            <person name="Karaoz U."/>
            <person name="Brodie E.L."/>
            <person name="Williams K.H."/>
            <person name="Hubbard S.S."/>
            <person name="Banfield J.F."/>
        </authorList>
    </citation>
    <scope>NUCLEOTIDE SEQUENCE [LARGE SCALE GENOMIC DNA]</scope>
</reference>
<dbReference type="AlphaFoldDB" id="A0A1G2GQS2"/>